<reference evidence="2" key="1">
    <citation type="submission" date="2014-11" db="EMBL/GenBank/DDBJ databases">
        <authorList>
            <person name="Amaro Gonzalez C."/>
        </authorList>
    </citation>
    <scope>NUCLEOTIDE SEQUENCE</scope>
</reference>
<accession>A0A0E9SW24</accession>
<proteinExistence type="predicted"/>
<dbReference type="EMBL" id="GBXM01063732">
    <property type="protein sequence ID" value="JAH44845.1"/>
    <property type="molecule type" value="Transcribed_RNA"/>
</dbReference>
<evidence type="ECO:0000256" key="1">
    <source>
        <dbReference type="SAM" id="MobiDB-lite"/>
    </source>
</evidence>
<sequence length="32" mass="3546">MTDLKTERTHPILSSNGSMPKKVMIHPLKASP</sequence>
<evidence type="ECO:0000313" key="2">
    <source>
        <dbReference type="EMBL" id="JAH44845.1"/>
    </source>
</evidence>
<feature type="region of interest" description="Disordered" evidence="1">
    <location>
        <begin position="1"/>
        <end position="32"/>
    </location>
</feature>
<protein>
    <submittedName>
        <fullName evidence="2">Uncharacterized protein</fullName>
    </submittedName>
</protein>
<name>A0A0E9SW24_ANGAN</name>
<dbReference type="AlphaFoldDB" id="A0A0E9SW24"/>
<reference evidence="2" key="2">
    <citation type="journal article" date="2015" name="Fish Shellfish Immunol.">
        <title>Early steps in the European eel (Anguilla anguilla)-Vibrio vulnificus interaction in the gills: Role of the RtxA13 toxin.</title>
        <authorList>
            <person name="Callol A."/>
            <person name="Pajuelo D."/>
            <person name="Ebbesson L."/>
            <person name="Teles M."/>
            <person name="MacKenzie S."/>
            <person name="Amaro C."/>
        </authorList>
    </citation>
    <scope>NUCLEOTIDE SEQUENCE</scope>
</reference>
<organism evidence="2">
    <name type="scientific">Anguilla anguilla</name>
    <name type="common">European freshwater eel</name>
    <name type="synonym">Muraena anguilla</name>
    <dbReference type="NCBI Taxonomy" id="7936"/>
    <lineage>
        <taxon>Eukaryota</taxon>
        <taxon>Metazoa</taxon>
        <taxon>Chordata</taxon>
        <taxon>Craniata</taxon>
        <taxon>Vertebrata</taxon>
        <taxon>Euteleostomi</taxon>
        <taxon>Actinopterygii</taxon>
        <taxon>Neopterygii</taxon>
        <taxon>Teleostei</taxon>
        <taxon>Anguilliformes</taxon>
        <taxon>Anguillidae</taxon>
        <taxon>Anguilla</taxon>
    </lineage>
</organism>
<feature type="compositionally biased region" description="Basic and acidic residues" evidence="1">
    <location>
        <begin position="1"/>
        <end position="10"/>
    </location>
</feature>